<evidence type="ECO:0008006" key="4">
    <source>
        <dbReference type="Google" id="ProtNLM"/>
    </source>
</evidence>
<protein>
    <recommendedName>
        <fullName evidence="4">Peptidase MA-like domain-containing protein</fullName>
    </recommendedName>
</protein>
<reference evidence="3" key="1">
    <citation type="submission" date="2016-04" db="EMBL/GenBank/DDBJ databases">
        <authorList>
            <person name="Lyu Z."/>
            <person name="Lyu W."/>
        </authorList>
    </citation>
    <scope>NUCLEOTIDE SEQUENCE [LARGE SCALE GENOMIC DNA]</scope>
    <source>
        <strain evidence="3">C44</strain>
    </source>
</reference>
<sequence>MKIVNVIFTNLFYSFLSFIMTFVILLALFLIMNIQVSLILSIIMVLLSFSLFCFCIYSFVCINRNFHFLFLKGISGLVSLGCLTVVFTIVTVFFFSINFMISTELGKNLTIEEKFELYMLPFQEDQTTPTDYNAMKENKLIQSYRNVTIYYTQQEKELLPVIEGVLDKADSLTTRLFGTVNDNNIDLILHASSEDLYERTSLIETMGYFDDPNDIVGVAISDLDEIVSDQMPGTFYFQSTIMHEYTHYRLQAFIKEQDLFVYRIPLWFHEGVAEFVGMYDVAHRYYPFQETSFENLVTHDDWEKKRLEDYDVYLQSYYAIDYLVNHYGEKMIKTIIEETAKVNDFNEGFTNATGISVKDLETNYLKEARQSIEEK</sequence>
<feature type="transmembrane region" description="Helical" evidence="1">
    <location>
        <begin position="12"/>
        <end position="32"/>
    </location>
</feature>
<dbReference type="OrthoDB" id="43895at2"/>
<dbReference type="RefSeq" id="WP_066339695.1">
    <property type="nucleotide sequence ID" value="NZ_LWSG01000045.1"/>
</dbReference>
<proteinExistence type="predicted"/>
<name>A0A179SM15_9BACI</name>
<comment type="caution">
    <text evidence="2">The sequence shown here is derived from an EMBL/GenBank/DDBJ whole genome shotgun (WGS) entry which is preliminary data.</text>
</comment>
<dbReference type="STRING" id="152268.A6K24_12330"/>
<feature type="transmembrane region" description="Helical" evidence="1">
    <location>
        <begin position="38"/>
        <end position="62"/>
    </location>
</feature>
<dbReference type="EMBL" id="LWSG01000045">
    <property type="protein sequence ID" value="OAS82438.1"/>
    <property type="molecule type" value="Genomic_DNA"/>
</dbReference>
<evidence type="ECO:0000313" key="3">
    <source>
        <dbReference type="Proteomes" id="UP000078534"/>
    </source>
</evidence>
<organism evidence="2 3">
    <name type="scientific">Metabacillus litoralis</name>
    <dbReference type="NCBI Taxonomy" id="152268"/>
    <lineage>
        <taxon>Bacteria</taxon>
        <taxon>Bacillati</taxon>
        <taxon>Bacillota</taxon>
        <taxon>Bacilli</taxon>
        <taxon>Bacillales</taxon>
        <taxon>Bacillaceae</taxon>
        <taxon>Metabacillus</taxon>
    </lineage>
</organism>
<gene>
    <name evidence="2" type="ORF">A6K24_12330</name>
</gene>
<keyword evidence="1" id="KW-0472">Membrane</keyword>
<keyword evidence="3" id="KW-1185">Reference proteome</keyword>
<evidence type="ECO:0000313" key="2">
    <source>
        <dbReference type="EMBL" id="OAS82438.1"/>
    </source>
</evidence>
<keyword evidence="1" id="KW-0812">Transmembrane</keyword>
<keyword evidence="1" id="KW-1133">Transmembrane helix</keyword>
<evidence type="ECO:0000256" key="1">
    <source>
        <dbReference type="SAM" id="Phobius"/>
    </source>
</evidence>
<accession>A0A179SM15</accession>
<dbReference type="AlphaFoldDB" id="A0A179SM15"/>
<feature type="transmembrane region" description="Helical" evidence="1">
    <location>
        <begin position="74"/>
        <end position="101"/>
    </location>
</feature>
<dbReference type="Proteomes" id="UP000078534">
    <property type="component" value="Unassembled WGS sequence"/>
</dbReference>